<feature type="compositionally biased region" description="Polar residues" evidence="1">
    <location>
        <begin position="921"/>
        <end position="944"/>
    </location>
</feature>
<feature type="compositionally biased region" description="Polar residues" evidence="1">
    <location>
        <begin position="87"/>
        <end position="100"/>
    </location>
</feature>
<dbReference type="Proteomes" id="UP000054560">
    <property type="component" value="Unassembled WGS sequence"/>
</dbReference>
<protein>
    <submittedName>
        <fullName evidence="2">Uncharacterized protein</fullName>
    </submittedName>
</protein>
<feature type="compositionally biased region" description="Polar residues" evidence="1">
    <location>
        <begin position="168"/>
        <end position="190"/>
    </location>
</feature>
<feature type="compositionally biased region" description="Basic residues" evidence="1">
    <location>
        <begin position="744"/>
        <end position="753"/>
    </location>
</feature>
<evidence type="ECO:0000256" key="1">
    <source>
        <dbReference type="SAM" id="MobiDB-lite"/>
    </source>
</evidence>
<keyword evidence="3" id="KW-1185">Reference proteome</keyword>
<name>A0A0L0G4E5_9EUKA</name>
<organism evidence="2 3">
    <name type="scientific">Sphaeroforma arctica JP610</name>
    <dbReference type="NCBI Taxonomy" id="667725"/>
    <lineage>
        <taxon>Eukaryota</taxon>
        <taxon>Ichthyosporea</taxon>
        <taxon>Ichthyophonida</taxon>
        <taxon>Sphaeroforma</taxon>
    </lineage>
</organism>
<accession>A0A0L0G4E5</accession>
<proteinExistence type="predicted"/>
<feature type="region of interest" description="Disordered" evidence="1">
    <location>
        <begin position="85"/>
        <end position="237"/>
    </location>
</feature>
<feature type="compositionally biased region" description="Polar residues" evidence="1">
    <location>
        <begin position="715"/>
        <end position="727"/>
    </location>
</feature>
<feature type="compositionally biased region" description="Basic and acidic residues" evidence="1">
    <location>
        <begin position="138"/>
        <end position="147"/>
    </location>
</feature>
<feature type="compositionally biased region" description="Basic and acidic residues" evidence="1">
    <location>
        <begin position="414"/>
        <end position="423"/>
    </location>
</feature>
<feature type="compositionally biased region" description="Basic and acidic residues" evidence="1">
    <location>
        <begin position="538"/>
        <end position="556"/>
    </location>
</feature>
<feature type="compositionally biased region" description="Low complexity" evidence="1">
    <location>
        <begin position="493"/>
        <end position="506"/>
    </location>
</feature>
<dbReference type="GeneID" id="25904349"/>
<feature type="compositionally biased region" description="Polar residues" evidence="1">
    <location>
        <begin position="260"/>
        <end position="280"/>
    </location>
</feature>
<feature type="compositionally biased region" description="Polar residues" evidence="1">
    <location>
        <begin position="756"/>
        <end position="767"/>
    </location>
</feature>
<feature type="region of interest" description="Disordered" evidence="1">
    <location>
        <begin position="253"/>
        <end position="366"/>
    </location>
</feature>
<feature type="compositionally biased region" description="Basic and acidic residues" evidence="1">
    <location>
        <begin position="396"/>
        <end position="405"/>
    </location>
</feature>
<feature type="compositionally biased region" description="Low complexity" evidence="1">
    <location>
        <begin position="964"/>
        <end position="973"/>
    </location>
</feature>
<feature type="region of interest" description="Disordered" evidence="1">
    <location>
        <begin position="921"/>
        <end position="997"/>
    </location>
</feature>
<feature type="compositionally biased region" description="Basic and acidic residues" evidence="1">
    <location>
        <begin position="281"/>
        <end position="304"/>
    </location>
</feature>
<dbReference type="EMBL" id="KQ241800">
    <property type="protein sequence ID" value="KNC83930.1"/>
    <property type="molecule type" value="Genomic_DNA"/>
</dbReference>
<feature type="compositionally biased region" description="Basic residues" evidence="1">
    <location>
        <begin position="682"/>
        <end position="691"/>
    </location>
</feature>
<sequence>MEAGMQGTSFMTTINPLHSVFPNDPEAQFQAQEMLVLERLHLEDLLPPLVGYTPPRTQQQRMNNDPLLAQDSDTLLPHDGYEVLGNHQDSPTLLQQNGTACHSHHSGGPDRPTGATGPRQGHVPNGCHGNAADTSRVTGDRVHESSRSDGASDNCSVGTGDGIGLRVSGTSDSQISNTHRIPETQLTAKSGTRRGAKPALRWSSLAPSVRGSQESRSTHSHTPDDTSDVCENDSPITLPHGVRMLQALRASYGSGGDEISQATQVTNDNRTSDGASQSKQTGDKDDGREAIESQHTRSQHDAPQAHRAQPRSYDAETSQGSCTQKRLESSEVPQTNCPQGSSGSGEGSPTDHHSAHTNGTAQETQCRGAGLETSACGVARNGLQRSAEIRSGACGDKVDTRRGDVTVHSQGSAGDDHAMRNEDVNQDTQRSTGDVVQGTGEDGHGGTGGVRRGGVSACDGLMPRARLMTRASDVSPTDNTDRAVAAQRSKGNAATTTTITTTTTTARADASNRPTDTGHTQARSPDNPSRVVAQRAPPAERELNARVSADRDRASDCTKSTTRSTAPQLSGTRTNGGPKTEVRRKGAKRPSASSTGQSWRDSFGLDFARAHKRRRQAQLGVEQTNGEDSTRARVRIHADRDTHIHADDITGDHENIDTGRHAYVGSDDGISAEYVRNEEKRRQRQLKRRRERQTAQEQQQRVHLQSGMGQKGPRISNQVLGSAGTQQHTEHNFSQHAEVDEGRQHKHASKHGPKSTGDTTYDAQTNTSKRIVDKSAIDIRLDESTHDIADLHKRTRQRITEHTHTHTAQRSAPEEAQTQAEIEKGAHRYAQRMSTQTEHELRSPEEGTPEVFPTKKRVMPRNGTKSGLVGKAASTIEKLASFRYVKPPEELQTNKPSTGTRATGNKTSEIHLTSAVVTKSATRLPNIQDSQHLANNAMPTSDSVRNGGGHNDKTSGGCRDTISDDSISTSATAPHATQSHTRKQTPTEGKGPTEHEVSGHVSMAWNVTTNAVPNTADTTHGLCLGTTQWQSVGVSSSTSHVSDQAAPHHPATTADNVCSAGNGSLSVAALATERSTRTIIANDPQDTESLDVVRNGSYISLGSTQTPNASLSEESAALTTTTNIPTHSIKKAKDRSTNVHAQVQLNTHIASDTTCVSERLPLSTVPNKENIPSKTNIVTIGSDSILPSVVFAQGALEPQRAVNLSTLGVNPLAKKIPSLFDSAFLPESDDEFELG</sequence>
<feature type="compositionally biased region" description="Polar residues" evidence="1">
    <location>
        <begin position="315"/>
        <end position="324"/>
    </location>
</feature>
<feature type="compositionally biased region" description="Polar residues" evidence="1">
    <location>
        <begin position="148"/>
        <end position="157"/>
    </location>
</feature>
<dbReference type="AlphaFoldDB" id="A0A0L0G4E5"/>
<feature type="region of interest" description="Disordered" evidence="1">
    <location>
        <begin position="675"/>
        <end position="767"/>
    </location>
</feature>
<feature type="compositionally biased region" description="Polar residues" evidence="1">
    <location>
        <begin position="557"/>
        <end position="577"/>
    </location>
</feature>
<gene>
    <name evidence="2" type="ORF">SARC_03845</name>
</gene>
<evidence type="ECO:0000313" key="3">
    <source>
        <dbReference type="Proteomes" id="UP000054560"/>
    </source>
</evidence>
<feature type="compositionally biased region" description="Polar residues" evidence="1">
    <location>
        <begin position="512"/>
        <end position="527"/>
    </location>
</feature>
<feature type="compositionally biased region" description="Polar residues" evidence="1">
    <location>
        <begin position="975"/>
        <end position="987"/>
    </location>
</feature>
<dbReference type="RefSeq" id="XP_014157832.1">
    <property type="nucleotide sequence ID" value="XM_014302357.1"/>
</dbReference>
<feature type="compositionally biased region" description="Polar residues" evidence="1">
    <location>
        <begin position="356"/>
        <end position="365"/>
    </location>
</feature>
<feature type="region of interest" description="Disordered" evidence="1">
    <location>
        <begin position="395"/>
        <end position="456"/>
    </location>
</feature>
<feature type="compositionally biased region" description="Polar residues" evidence="1">
    <location>
        <begin position="591"/>
        <end position="600"/>
    </location>
</feature>
<feature type="region of interest" description="Disordered" evidence="1">
    <location>
        <begin position="470"/>
        <end position="601"/>
    </location>
</feature>
<feature type="region of interest" description="Disordered" evidence="1">
    <location>
        <begin position="835"/>
        <end position="868"/>
    </location>
</feature>
<evidence type="ECO:0000313" key="2">
    <source>
        <dbReference type="EMBL" id="KNC83930.1"/>
    </source>
</evidence>
<reference evidence="2 3" key="1">
    <citation type="submission" date="2011-02" db="EMBL/GenBank/DDBJ databases">
        <title>The Genome Sequence of Sphaeroforma arctica JP610.</title>
        <authorList>
            <consortium name="The Broad Institute Genome Sequencing Platform"/>
            <person name="Russ C."/>
            <person name="Cuomo C."/>
            <person name="Young S.K."/>
            <person name="Zeng Q."/>
            <person name="Gargeya S."/>
            <person name="Alvarado L."/>
            <person name="Berlin A."/>
            <person name="Chapman S.B."/>
            <person name="Chen Z."/>
            <person name="Freedman E."/>
            <person name="Gellesch M."/>
            <person name="Goldberg J."/>
            <person name="Griggs A."/>
            <person name="Gujja S."/>
            <person name="Heilman E."/>
            <person name="Heiman D."/>
            <person name="Howarth C."/>
            <person name="Mehta T."/>
            <person name="Neiman D."/>
            <person name="Pearson M."/>
            <person name="Roberts A."/>
            <person name="Saif S."/>
            <person name="Shea T."/>
            <person name="Shenoy N."/>
            <person name="Sisk P."/>
            <person name="Stolte C."/>
            <person name="Sykes S."/>
            <person name="White J."/>
            <person name="Yandava C."/>
            <person name="Burger G."/>
            <person name="Gray M.W."/>
            <person name="Holland P.W.H."/>
            <person name="King N."/>
            <person name="Lang F.B.F."/>
            <person name="Roger A.J."/>
            <person name="Ruiz-Trillo I."/>
            <person name="Haas B."/>
            <person name="Nusbaum C."/>
            <person name="Birren B."/>
        </authorList>
    </citation>
    <scope>NUCLEOTIDE SEQUENCE [LARGE SCALE GENOMIC DNA]</scope>
    <source>
        <strain evidence="2 3">JP610</strain>
    </source>
</reference>
<feature type="compositionally biased region" description="Basic and acidic residues" evidence="1">
    <location>
        <begin position="728"/>
        <end position="743"/>
    </location>
</feature>